<evidence type="ECO:0008006" key="3">
    <source>
        <dbReference type="Google" id="ProtNLM"/>
    </source>
</evidence>
<keyword evidence="2" id="KW-1185">Reference proteome</keyword>
<dbReference type="InterPro" id="IPR034122">
    <property type="entry name" value="Retropepsin-like_bacterial"/>
</dbReference>
<dbReference type="Proteomes" id="UP000028252">
    <property type="component" value="Unassembled WGS sequence"/>
</dbReference>
<comment type="caution">
    <text evidence="1">The sequence shown here is derived from an EMBL/GenBank/DDBJ whole genome shotgun (WGS) entry which is preliminary data.</text>
</comment>
<reference evidence="1 2" key="1">
    <citation type="submission" date="2014-04" db="EMBL/GenBank/DDBJ databases">
        <title>Marinobacterium kochiensis sp. nov., isolated from sediment sample collected from Kochi backwaters in Kerala, India.</title>
        <authorList>
            <person name="Singh A."/>
            <person name="Pinnaka A.K."/>
        </authorList>
    </citation>
    <scope>NUCLEOTIDE SEQUENCE [LARGE SCALE GENOMIC DNA]</scope>
    <source>
        <strain evidence="1 2">AK27</strain>
    </source>
</reference>
<proteinExistence type="predicted"/>
<gene>
    <name evidence="1" type="ORF">ADIMK_1756</name>
</gene>
<dbReference type="CDD" id="cd05483">
    <property type="entry name" value="retropepsin_like_bacteria"/>
    <property type="match status" value="1"/>
</dbReference>
<dbReference type="SUPFAM" id="SSF50630">
    <property type="entry name" value="Acid proteases"/>
    <property type="match status" value="1"/>
</dbReference>
<protein>
    <recommendedName>
        <fullName evidence="3">DUF4124 domain-containing protein</fullName>
    </recommendedName>
</protein>
<dbReference type="InterPro" id="IPR021109">
    <property type="entry name" value="Peptidase_aspartic_dom_sf"/>
</dbReference>
<dbReference type="Pfam" id="PF13650">
    <property type="entry name" value="Asp_protease_2"/>
    <property type="match status" value="1"/>
</dbReference>
<name>A0A081FZR6_9GAMM</name>
<organism evidence="1 2">
    <name type="scientific">Marinobacterium lacunae</name>
    <dbReference type="NCBI Taxonomy" id="1232683"/>
    <lineage>
        <taxon>Bacteria</taxon>
        <taxon>Pseudomonadati</taxon>
        <taxon>Pseudomonadota</taxon>
        <taxon>Gammaproteobacteria</taxon>
        <taxon>Oceanospirillales</taxon>
        <taxon>Oceanospirillaceae</taxon>
        <taxon>Marinobacterium</taxon>
    </lineage>
</organism>
<dbReference type="STRING" id="1232683.ADIMK_1756"/>
<dbReference type="AlphaFoldDB" id="A0A081FZR6"/>
<sequence>MAEGLFKRQGRLSAARGPLCKSLLLMLVLASLPVSAEIYHYIDERGRKVFVNRQSQIPIQFRDQVETRAEPGALNSHQELSPRDRQLNRLRSEIDSSLASLDEAIAELETPVRIIDNGVILPVRAVYGGRRADTQMLLDTGASGTVFHREALSGLNGSTYRAGKAKVASGDIIDVHAINLDRIEIGPFKIKSARAMVIDHIGRSRHDGLLGMDFLRQVQYKVDFQRKVIIWEPERYEELKAKRETLKAQQAMGANELIQSLTPKDQPVD</sequence>
<dbReference type="PATRIC" id="fig|1232683.4.peg.1730"/>
<evidence type="ECO:0000313" key="2">
    <source>
        <dbReference type="Proteomes" id="UP000028252"/>
    </source>
</evidence>
<accession>A0A081FZR6</accession>
<dbReference type="EMBL" id="JMQN01000021">
    <property type="protein sequence ID" value="KEA64021.1"/>
    <property type="molecule type" value="Genomic_DNA"/>
</dbReference>
<evidence type="ECO:0000313" key="1">
    <source>
        <dbReference type="EMBL" id="KEA64021.1"/>
    </source>
</evidence>
<dbReference type="Gene3D" id="2.40.70.10">
    <property type="entry name" value="Acid Proteases"/>
    <property type="match status" value="1"/>
</dbReference>
<dbReference type="eggNOG" id="COG3577">
    <property type="taxonomic scope" value="Bacteria"/>
</dbReference>